<name>A0A0A9CKT9_ARUDO</name>
<reference evidence="1" key="1">
    <citation type="submission" date="2014-09" db="EMBL/GenBank/DDBJ databases">
        <authorList>
            <person name="Magalhaes I.L.F."/>
            <person name="Oliveira U."/>
            <person name="Santos F.R."/>
            <person name="Vidigal T.H.D.A."/>
            <person name="Brescovit A.D."/>
            <person name="Santos A.J."/>
        </authorList>
    </citation>
    <scope>NUCLEOTIDE SEQUENCE</scope>
    <source>
        <tissue evidence="1">Shoot tissue taken approximately 20 cm above the soil surface</tissue>
    </source>
</reference>
<evidence type="ECO:0000313" key="1">
    <source>
        <dbReference type="EMBL" id="JAD72097.1"/>
    </source>
</evidence>
<proteinExistence type="predicted"/>
<sequence>MLVEPNRKCTAYTFFSLIESTRAPNFNQFDSPLQNFCSNGGNYLPGEIGPTHRFIADQCFSFDITGRRS</sequence>
<reference evidence="1" key="2">
    <citation type="journal article" date="2015" name="Data Brief">
        <title>Shoot transcriptome of the giant reed, Arundo donax.</title>
        <authorList>
            <person name="Barrero R.A."/>
            <person name="Guerrero F.D."/>
            <person name="Moolhuijzen P."/>
            <person name="Goolsby J.A."/>
            <person name="Tidwell J."/>
            <person name="Bellgard S.E."/>
            <person name="Bellgard M.I."/>
        </authorList>
    </citation>
    <scope>NUCLEOTIDE SEQUENCE</scope>
    <source>
        <tissue evidence="1">Shoot tissue taken approximately 20 cm above the soil surface</tissue>
    </source>
</reference>
<accession>A0A0A9CKT9</accession>
<dbReference type="EMBL" id="GBRH01225798">
    <property type="protein sequence ID" value="JAD72097.1"/>
    <property type="molecule type" value="Transcribed_RNA"/>
</dbReference>
<organism evidence="1">
    <name type="scientific">Arundo donax</name>
    <name type="common">Giant reed</name>
    <name type="synonym">Donax arundinaceus</name>
    <dbReference type="NCBI Taxonomy" id="35708"/>
    <lineage>
        <taxon>Eukaryota</taxon>
        <taxon>Viridiplantae</taxon>
        <taxon>Streptophyta</taxon>
        <taxon>Embryophyta</taxon>
        <taxon>Tracheophyta</taxon>
        <taxon>Spermatophyta</taxon>
        <taxon>Magnoliopsida</taxon>
        <taxon>Liliopsida</taxon>
        <taxon>Poales</taxon>
        <taxon>Poaceae</taxon>
        <taxon>PACMAD clade</taxon>
        <taxon>Arundinoideae</taxon>
        <taxon>Arundineae</taxon>
        <taxon>Arundo</taxon>
    </lineage>
</organism>
<protein>
    <submittedName>
        <fullName evidence="1">Uncharacterized protein</fullName>
    </submittedName>
</protein>
<dbReference type="AlphaFoldDB" id="A0A0A9CKT9"/>